<dbReference type="InterPro" id="IPR051324">
    <property type="entry name" value="Stress/Tellurium_Resist"/>
</dbReference>
<proteinExistence type="inferred from homology"/>
<dbReference type="PANTHER" id="PTHR32097">
    <property type="entry name" value="CAMP-BINDING PROTEIN 1-RELATED"/>
    <property type="match status" value="1"/>
</dbReference>
<organism evidence="3 4">
    <name type="scientific">Streptomyces tateyamensis</name>
    <dbReference type="NCBI Taxonomy" id="565073"/>
    <lineage>
        <taxon>Bacteria</taxon>
        <taxon>Bacillati</taxon>
        <taxon>Actinomycetota</taxon>
        <taxon>Actinomycetes</taxon>
        <taxon>Kitasatosporales</taxon>
        <taxon>Streptomycetaceae</taxon>
        <taxon>Streptomyces</taxon>
    </lineage>
</organism>
<gene>
    <name evidence="3" type="ORF">C7C46_22170</name>
</gene>
<evidence type="ECO:0000259" key="2">
    <source>
        <dbReference type="Pfam" id="PF02342"/>
    </source>
</evidence>
<dbReference type="PANTHER" id="PTHR32097:SF4">
    <property type="entry name" value="GENERAL STRESS PROTEIN 16U"/>
    <property type="match status" value="1"/>
</dbReference>
<comment type="similarity">
    <text evidence="1">Belongs to the CAPAB/TerDEXZ family.</text>
</comment>
<protein>
    <submittedName>
        <fullName evidence="3">TerD-family protein</fullName>
    </submittedName>
</protein>
<reference evidence="3 4" key="1">
    <citation type="submission" date="2018-03" db="EMBL/GenBank/DDBJ databases">
        <title>Bioinformatic expansion and discovery of thiopeptide antibiotics.</title>
        <authorList>
            <person name="Schwalen C.J."/>
            <person name="Hudson G.A."/>
            <person name="Mitchell D.A."/>
        </authorList>
    </citation>
    <scope>NUCLEOTIDE SEQUENCE [LARGE SCALE GENOMIC DNA]</scope>
    <source>
        <strain evidence="3 4">ATCC 21389</strain>
    </source>
</reference>
<feature type="domain" description="TerD" evidence="2">
    <location>
        <begin position="5"/>
        <end position="147"/>
    </location>
</feature>
<dbReference type="Gene3D" id="2.60.60.30">
    <property type="entry name" value="sav2460 like domains"/>
    <property type="match status" value="1"/>
</dbReference>
<dbReference type="Proteomes" id="UP000248039">
    <property type="component" value="Unassembled WGS sequence"/>
</dbReference>
<name>A0A2V4MZ27_9ACTN</name>
<dbReference type="OrthoDB" id="3851702at2"/>
<dbReference type="EMBL" id="PYBW01000082">
    <property type="protein sequence ID" value="PYC76679.1"/>
    <property type="molecule type" value="Genomic_DNA"/>
</dbReference>
<dbReference type="AlphaFoldDB" id="A0A2V4MZ27"/>
<evidence type="ECO:0000256" key="1">
    <source>
        <dbReference type="ARBA" id="ARBA00008775"/>
    </source>
</evidence>
<dbReference type="InterPro" id="IPR003325">
    <property type="entry name" value="TerD"/>
</dbReference>
<accession>A0A2V4MZ27</accession>
<dbReference type="Pfam" id="PF02342">
    <property type="entry name" value="TerD"/>
    <property type="match status" value="1"/>
</dbReference>
<evidence type="ECO:0000313" key="4">
    <source>
        <dbReference type="Proteomes" id="UP000248039"/>
    </source>
</evidence>
<evidence type="ECO:0000313" key="3">
    <source>
        <dbReference type="EMBL" id="PYC76679.1"/>
    </source>
</evidence>
<dbReference type="CDD" id="cd06974">
    <property type="entry name" value="TerD_like"/>
    <property type="match status" value="1"/>
</dbReference>
<dbReference type="RefSeq" id="WP_110671648.1">
    <property type="nucleotide sequence ID" value="NZ_PYBW01000082.1"/>
</dbReference>
<comment type="caution">
    <text evidence="3">The sequence shown here is derived from an EMBL/GenBank/DDBJ whole genome shotgun (WGS) entry which is preliminary data.</text>
</comment>
<keyword evidence="4" id="KW-1185">Reference proteome</keyword>
<sequence>MSSLNKGLGRVEVTLAWDPNPAGTPAHDLDLIAAVYQVDDPQAAPAYLVHFDSRSPEGTIELSRDSRDGRGAAIDERLTVEFERVSTRYKRVVIGVAIQQQDGRLTFRQVAAPEVRINEHRRLLATVDLSQFGSTTAARVADFVRDAAGVWVLRGESRRGFETDPAGFPALMGS</sequence>